<dbReference type="InterPro" id="IPR033121">
    <property type="entry name" value="PEPTIDASE_A1"/>
</dbReference>
<dbReference type="Gene3D" id="2.60.40.790">
    <property type="match status" value="1"/>
</dbReference>
<comment type="caution">
    <text evidence="8">The sequence shown here is derived from an EMBL/GenBank/DDBJ whole genome shotgun (WGS) entry which is preliminary data.</text>
</comment>
<evidence type="ECO:0000256" key="1">
    <source>
        <dbReference type="ARBA" id="ARBA00000971"/>
    </source>
</evidence>
<proteinExistence type="predicted"/>
<name>A0A812IAK2_9DINO</name>
<dbReference type="Gene3D" id="2.40.70.10">
    <property type="entry name" value="Acid Proteases"/>
    <property type="match status" value="1"/>
</dbReference>
<feature type="domain" description="PPIase FKBP-type" evidence="6">
    <location>
        <begin position="74"/>
        <end position="166"/>
    </location>
</feature>
<dbReference type="OrthoDB" id="444518at2759"/>
<dbReference type="InterPro" id="IPR007052">
    <property type="entry name" value="CS_dom"/>
</dbReference>
<organism evidence="8 9">
    <name type="scientific">Symbiodinium natans</name>
    <dbReference type="NCBI Taxonomy" id="878477"/>
    <lineage>
        <taxon>Eukaryota</taxon>
        <taxon>Sar</taxon>
        <taxon>Alveolata</taxon>
        <taxon>Dinophyceae</taxon>
        <taxon>Suessiales</taxon>
        <taxon>Symbiodiniaceae</taxon>
        <taxon>Symbiodinium</taxon>
    </lineage>
</organism>
<reference evidence="8" key="1">
    <citation type="submission" date="2021-02" db="EMBL/GenBank/DDBJ databases">
        <authorList>
            <person name="Dougan E. K."/>
            <person name="Rhodes N."/>
            <person name="Thang M."/>
            <person name="Chan C."/>
        </authorList>
    </citation>
    <scope>NUCLEOTIDE SEQUENCE</scope>
</reference>
<dbReference type="InterPro" id="IPR008978">
    <property type="entry name" value="HSP20-like_chaperone"/>
</dbReference>
<keyword evidence="3 5" id="KW-0697">Rotamase</keyword>
<evidence type="ECO:0000259" key="6">
    <source>
        <dbReference type="PROSITE" id="PS50059"/>
    </source>
</evidence>
<keyword evidence="9" id="KW-1185">Reference proteome</keyword>
<dbReference type="PROSITE" id="PS50059">
    <property type="entry name" value="FKBP_PPIASE"/>
    <property type="match status" value="1"/>
</dbReference>
<dbReference type="InterPro" id="IPR021109">
    <property type="entry name" value="Peptidase_aspartic_dom_sf"/>
</dbReference>
<dbReference type="InterPro" id="IPR050689">
    <property type="entry name" value="FKBP-type_PPIase"/>
</dbReference>
<dbReference type="InterPro" id="IPR001179">
    <property type="entry name" value="PPIase_FKBP_dom"/>
</dbReference>
<dbReference type="Proteomes" id="UP000604046">
    <property type="component" value="Unassembled WGS sequence"/>
</dbReference>
<evidence type="ECO:0000256" key="4">
    <source>
        <dbReference type="ARBA" id="ARBA00023235"/>
    </source>
</evidence>
<dbReference type="EMBL" id="CAJNDS010000207">
    <property type="protein sequence ID" value="CAE7028262.1"/>
    <property type="molecule type" value="Genomic_DNA"/>
</dbReference>
<dbReference type="GO" id="GO:0003755">
    <property type="term" value="F:peptidyl-prolyl cis-trans isomerase activity"/>
    <property type="evidence" value="ECO:0007669"/>
    <property type="project" value="UniProtKB-KW"/>
</dbReference>
<dbReference type="Pfam" id="PF00254">
    <property type="entry name" value="FKBP_C"/>
    <property type="match status" value="1"/>
</dbReference>
<accession>A0A812IAK2</accession>
<evidence type="ECO:0000256" key="5">
    <source>
        <dbReference type="PROSITE-ProRule" id="PRU00277"/>
    </source>
</evidence>
<dbReference type="SUPFAM" id="SSF54534">
    <property type="entry name" value="FKBP-like"/>
    <property type="match status" value="1"/>
</dbReference>
<evidence type="ECO:0000256" key="2">
    <source>
        <dbReference type="ARBA" id="ARBA00013194"/>
    </source>
</evidence>
<sequence>MFRIHTPEVRARLRLPDSFDEAEDLEKQWQEYYEQDERDAREGWAIDVLDNDTLLKQILTPSPRKSRVVRPMLGDKVTVHYTARVVDGDVFETTRESNERTTGPLKFRVGHGEAMRGLEEAVMSMSKGELSRFYMAPELAYGDEGLGDKVPPGASLEYEIELLNVVDMDPDVDEFNADIEIPKDLDKMGKNDLGEGGKDPLGKYYWERHGQDMLVFIPIDAAVSSKDVECLLLKSHISATVAGEAIFDGEPGLEIDEDESDWEIDRDQGVVCIRLRKDLGFVMGGHTLKLTPQDYVDRDGHTCTLALMTLDVPPPKGPLFIFGDPLLRKYYTVYDRENLQVGFAMAAQPRRGTP</sequence>
<dbReference type="EC" id="5.2.1.8" evidence="2 5"/>
<evidence type="ECO:0000256" key="3">
    <source>
        <dbReference type="ARBA" id="ARBA00023110"/>
    </source>
</evidence>
<dbReference type="Gene3D" id="3.10.50.40">
    <property type="match status" value="1"/>
</dbReference>
<comment type="catalytic activity">
    <reaction evidence="1 5">
        <text>[protein]-peptidylproline (omega=180) = [protein]-peptidylproline (omega=0)</text>
        <dbReference type="Rhea" id="RHEA:16237"/>
        <dbReference type="Rhea" id="RHEA-COMP:10747"/>
        <dbReference type="Rhea" id="RHEA-COMP:10748"/>
        <dbReference type="ChEBI" id="CHEBI:83833"/>
        <dbReference type="ChEBI" id="CHEBI:83834"/>
        <dbReference type="EC" id="5.2.1.8"/>
    </reaction>
</comment>
<dbReference type="PROSITE" id="PS51203">
    <property type="entry name" value="CS"/>
    <property type="match status" value="1"/>
</dbReference>
<protein>
    <recommendedName>
        <fullName evidence="2 5">peptidylprolyl isomerase</fullName>
        <ecNumber evidence="2 5">5.2.1.8</ecNumber>
    </recommendedName>
</protein>
<keyword evidence="4 5" id="KW-0413">Isomerase</keyword>
<dbReference type="GO" id="GO:0005737">
    <property type="term" value="C:cytoplasm"/>
    <property type="evidence" value="ECO:0007669"/>
    <property type="project" value="TreeGrafter"/>
</dbReference>
<dbReference type="PANTHER" id="PTHR10516">
    <property type="entry name" value="PEPTIDYL-PROLYL CIS-TRANS ISOMERASE"/>
    <property type="match status" value="1"/>
</dbReference>
<dbReference type="SUPFAM" id="SSF50630">
    <property type="entry name" value="Acid proteases"/>
    <property type="match status" value="1"/>
</dbReference>
<dbReference type="SUPFAM" id="SSF49764">
    <property type="entry name" value="HSP20-like chaperones"/>
    <property type="match status" value="1"/>
</dbReference>
<dbReference type="InterPro" id="IPR046357">
    <property type="entry name" value="PPIase_dom_sf"/>
</dbReference>
<evidence type="ECO:0000259" key="7">
    <source>
        <dbReference type="PROSITE" id="PS51203"/>
    </source>
</evidence>
<dbReference type="AlphaFoldDB" id="A0A812IAK2"/>
<gene>
    <name evidence="8" type="primary">FKBP3</name>
    <name evidence="8" type="ORF">SNAT2548_LOCUS3399</name>
</gene>
<evidence type="ECO:0000313" key="9">
    <source>
        <dbReference type="Proteomes" id="UP000604046"/>
    </source>
</evidence>
<dbReference type="PANTHER" id="PTHR10516:SF443">
    <property type="entry name" value="FK506-BINDING PROTEIN 59-RELATED"/>
    <property type="match status" value="1"/>
</dbReference>
<evidence type="ECO:0000313" key="8">
    <source>
        <dbReference type="EMBL" id="CAE7028262.1"/>
    </source>
</evidence>
<feature type="domain" description="CS" evidence="7">
    <location>
        <begin position="199"/>
        <end position="291"/>
    </location>
</feature>
<dbReference type="Pfam" id="PF00026">
    <property type="entry name" value="Asp"/>
    <property type="match status" value="1"/>
</dbReference>